<accession>A0A1B6DDU1</accession>
<dbReference type="AlphaFoldDB" id="A0A1B6DDU1"/>
<protein>
    <submittedName>
        <fullName evidence="2">Uncharacterized protein</fullName>
    </submittedName>
</protein>
<feature type="non-terminal residue" evidence="2">
    <location>
        <position position="181"/>
    </location>
</feature>
<name>A0A1B6DDU1_9HEMI</name>
<organism evidence="2">
    <name type="scientific">Clastoptera arizonana</name>
    <name type="common">Arizona spittle bug</name>
    <dbReference type="NCBI Taxonomy" id="38151"/>
    <lineage>
        <taxon>Eukaryota</taxon>
        <taxon>Metazoa</taxon>
        <taxon>Ecdysozoa</taxon>
        <taxon>Arthropoda</taxon>
        <taxon>Hexapoda</taxon>
        <taxon>Insecta</taxon>
        <taxon>Pterygota</taxon>
        <taxon>Neoptera</taxon>
        <taxon>Paraneoptera</taxon>
        <taxon>Hemiptera</taxon>
        <taxon>Auchenorrhyncha</taxon>
        <taxon>Cercopoidea</taxon>
        <taxon>Clastopteridae</taxon>
        <taxon>Clastoptera</taxon>
    </lineage>
</organism>
<feature type="compositionally biased region" description="Polar residues" evidence="1">
    <location>
        <begin position="86"/>
        <end position="99"/>
    </location>
</feature>
<dbReference type="EMBL" id="GEDC01013444">
    <property type="protein sequence ID" value="JAS23854.1"/>
    <property type="molecule type" value="Transcribed_RNA"/>
</dbReference>
<proteinExistence type="predicted"/>
<evidence type="ECO:0000313" key="2">
    <source>
        <dbReference type="EMBL" id="JAS23854.1"/>
    </source>
</evidence>
<reference evidence="2" key="1">
    <citation type="submission" date="2015-12" db="EMBL/GenBank/DDBJ databases">
        <title>De novo transcriptome assembly of four potential Pierce s Disease insect vectors from Arizona vineyards.</title>
        <authorList>
            <person name="Tassone E.E."/>
        </authorList>
    </citation>
    <scope>NUCLEOTIDE SEQUENCE</scope>
</reference>
<feature type="non-terminal residue" evidence="2">
    <location>
        <position position="1"/>
    </location>
</feature>
<gene>
    <name evidence="2" type="ORF">g.10521</name>
</gene>
<feature type="region of interest" description="Disordered" evidence="1">
    <location>
        <begin position="83"/>
        <end position="114"/>
    </location>
</feature>
<evidence type="ECO:0000256" key="1">
    <source>
        <dbReference type="SAM" id="MobiDB-lite"/>
    </source>
</evidence>
<sequence length="181" mass="20521">IASLLEDKLIPRGNKRQQERRWVMTRRSFHRRPADYVNKEIQDAAYSPATTRRRSSSIAVTRQPPDLHRFLQAEHQRPWGHLSPAACNSPSVSPCNSRPVSPRPRTMGPNNTYRCRTASMPVVSRNKPMLGQIKKAGYEPDPDSYRLRSFSITPNGICNLGDSFRSRRSTSISSVNSTSSR</sequence>